<proteinExistence type="predicted"/>
<evidence type="ECO:0000313" key="1">
    <source>
        <dbReference type="EMBL" id="SDH00306.1"/>
    </source>
</evidence>
<organism evidence="1 2">
    <name type="scientific">Desulfosporosinus hippei DSM 8344</name>
    <dbReference type="NCBI Taxonomy" id="1121419"/>
    <lineage>
        <taxon>Bacteria</taxon>
        <taxon>Bacillati</taxon>
        <taxon>Bacillota</taxon>
        <taxon>Clostridia</taxon>
        <taxon>Eubacteriales</taxon>
        <taxon>Desulfitobacteriaceae</taxon>
        <taxon>Desulfosporosinus</taxon>
    </lineage>
</organism>
<evidence type="ECO:0000313" key="2">
    <source>
        <dbReference type="Proteomes" id="UP000198656"/>
    </source>
</evidence>
<gene>
    <name evidence="1" type="ORF">SAMN05443529_108164</name>
</gene>
<accession>A0A1G7YVL2</accession>
<sequence length="100" mass="12228">MLWHIFSYKARECESDEQARNSFKDILKDNLYSFYLFHQYKDTGYIIDNKFRAFSFDDLSQFITDHETADIYITDEQFNWTFVLTHEDGWLGPYFCILHR</sequence>
<dbReference type="RefSeq" id="WP_092332577.1">
    <property type="nucleotide sequence ID" value="NZ_FNCP01000008.1"/>
</dbReference>
<reference evidence="2" key="1">
    <citation type="submission" date="2016-10" db="EMBL/GenBank/DDBJ databases">
        <authorList>
            <person name="Varghese N."/>
            <person name="Submissions S."/>
        </authorList>
    </citation>
    <scope>NUCLEOTIDE SEQUENCE [LARGE SCALE GENOMIC DNA]</scope>
    <source>
        <strain evidence="2">DSM 8344</strain>
    </source>
</reference>
<dbReference type="Pfam" id="PF14101">
    <property type="entry name" value="DUF4275"/>
    <property type="match status" value="1"/>
</dbReference>
<dbReference type="InterPro" id="IPR025454">
    <property type="entry name" value="DUF4275"/>
</dbReference>
<name>A0A1G7YVL2_9FIRM</name>
<dbReference type="EMBL" id="FNCP01000008">
    <property type="protein sequence ID" value="SDH00306.1"/>
    <property type="molecule type" value="Genomic_DNA"/>
</dbReference>
<dbReference type="AlphaFoldDB" id="A0A1G7YVL2"/>
<keyword evidence="2" id="KW-1185">Reference proteome</keyword>
<protein>
    <recommendedName>
        <fullName evidence="3">DUF4275 family protein</fullName>
    </recommendedName>
</protein>
<evidence type="ECO:0008006" key="3">
    <source>
        <dbReference type="Google" id="ProtNLM"/>
    </source>
</evidence>
<dbReference type="OrthoDB" id="1711074at2"/>
<dbReference type="Proteomes" id="UP000198656">
    <property type="component" value="Unassembled WGS sequence"/>
</dbReference>